<dbReference type="OrthoDB" id="5177345at2"/>
<dbReference type="Proteomes" id="UP000317638">
    <property type="component" value="Unassembled WGS sequence"/>
</dbReference>
<dbReference type="EMBL" id="VKKG01000004">
    <property type="protein sequence ID" value="TRY17817.1"/>
    <property type="molecule type" value="Genomic_DNA"/>
</dbReference>
<keyword evidence="2" id="KW-1185">Reference proteome</keyword>
<accession>A0A553JZG9</accession>
<comment type="caution">
    <text evidence="1">The sequence shown here is derived from an EMBL/GenBank/DDBJ whole genome shotgun (WGS) entry which is preliminary data.</text>
</comment>
<evidence type="ECO:0000313" key="1">
    <source>
        <dbReference type="EMBL" id="TRY17817.1"/>
    </source>
</evidence>
<sequence>MTDDSMRAAVDYFSDSFLAPDDGWIDVHEDRFSYWPGRVAQHFLVTEAEPGVYQWQMYMPLVSQVRDPNLASWLCLRLNRFAAGWSFAFDRDSATLTALAAVSAPITFDRFLLRFATAVTHAGWFCELILDDLAEAVGGVAILSSPSWQAEPRKVPDASMYLPTAYRERPEWIRDLVAEDFPPMEETGTYFYSRMRQVGLPIARAVATPFLIDSGNEVSIEIPPGEGLNNAAALKASFDNHPLLGTAWRVDVAAPWVPQTGWAEMASLSTLMLFEGQATNLTGAWTVVDGQLSFRTWVTSHELRRNEALASFDGQGAHVLWGPASPSLEALQALEESAPAARGRVQRPSEEQLAELEQSVLAGVHAGGRLLEEVWPPATDGADRRHLWWPEVDVMLVLGWFNPMGPTVHSVERRRNPSTGKTHILTIMRHPMHPRIVDHGEWSQSSQVLQAVADELCQGSLPTFVELRATGEDGERLMGRVGDGWTRLLQEQASESFAAAAHQIWACLGEPWAYAGDPLRGDYLAERDRRGEPGDRATFEEWWALASDPLNVWANYRQLRRAWDGSLNFQATHGNTSRGLFDIGPFLLTYDTDGSLHPSLHVTHYDSGAAPSASFTWRSPELVTVRDASGVRNAWGDVLTVALETPELFRIGDGVLDLNVQGLPLPAVLRHLKFSSRESKQDDWDDWEDRDGWIGSDLDSLLEDGYRVGRWRVSAGPQPVRVITNGRTSVAVAWRWDEEILEPIWEEQLFLWRYSNDAPIGFEGAGSVGWIAPGVVLEHVAGDWNPGIRVQADVDDPVPEIGAKILDGNWAVPVLRSTVGLHGVASEKMETLYGLGREGGHARLLGEPEFSTAVIDWLVAREPRLTRVIQALTDPSSMRGREAREVLEAMERDPRVTWYDVDDALRGPLS</sequence>
<protein>
    <submittedName>
        <fullName evidence="1">Uncharacterized protein</fullName>
    </submittedName>
</protein>
<gene>
    <name evidence="1" type="ORF">FOJ82_11150</name>
</gene>
<dbReference type="AlphaFoldDB" id="A0A553JZG9"/>
<name>A0A553JZG9_9ACTN</name>
<dbReference type="RefSeq" id="WP_143938557.1">
    <property type="nucleotide sequence ID" value="NZ_VKKG01000004.1"/>
</dbReference>
<reference evidence="1 2" key="1">
    <citation type="submission" date="2019-07" db="EMBL/GenBank/DDBJ databases">
        <authorList>
            <person name="Zhou L.-Y."/>
        </authorList>
    </citation>
    <scope>NUCLEOTIDE SEQUENCE [LARGE SCALE GENOMIC DNA]</scope>
    <source>
        <strain evidence="1 2">YIM 101269</strain>
    </source>
</reference>
<proteinExistence type="predicted"/>
<evidence type="ECO:0000313" key="2">
    <source>
        <dbReference type="Proteomes" id="UP000317638"/>
    </source>
</evidence>
<organism evidence="1 2">
    <name type="scientific">Tessaracoccus rhinocerotis</name>
    <dbReference type="NCBI Taxonomy" id="1689449"/>
    <lineage>
        <taxon>Bacteria</taxon>
        <taxon>Bacillati</taxon>
        <taxon>Actinomycetota</taxon>
        <taxon>Actinomycetes</taxon>
        <taxon>Propionibacteriales</taxon>
        <taxon>Propionibacteriaceae</taxon>
        <taxon>Tessaracoccus</taxon>
    </lineage>
</organism>